<feature type="compositionally biased region" description="Basic and acidic residues" evidence="1">
    <location>
        <begin position="39"/>
        <end position="58"/>
    </location>
</feature>
<dbReference type="EMBL" id="JANTQA010000070">
    <property type="protein sequence ID" value="KAJ3426437.1"/>
    <property type="molecule type" value="Genomic_DNA"/>
</dbReference>
<proteinExistence type="predicted"/>
<feature type="compositionally biased region" description="Polar residues" evidence="1">
    <location>
        <begin position="59"/>
        <end position="68"/>
    </location>
</feature>
<reference evidence="2" key="1">
    <citation type="submission" date="2022-08" db="EMBL/GenBank/DDBJ databases">
        <title>Novel sulphate-reducing endosymbionts in the free-living metamonad Anaeramoeba.</title>
        <authorList>
            <person name="Jerlstrom-Hultqvist J."/>
            <person name="Cepicka I."/>
            <person name="Gallot-Lavallee L."/>
            <person name="Salas-Leiva D."/>
            <person name="Curtis B.A."/>
            <person name="Zahonova K."/>
            <person name="Pipaliya S."/>
            <person name="Dacks J."/>
            <person name="Roger A.J."/>
        </authorList>
    </citation>
    <scope>NUCLEOTIDE SEQUENCE</scope>
    <source>
        <strain evidence="2">Busselton2</strain>
    </source>
</reference>
<comment type="caution">
    <text evidence="2">The sequence shown here is derived from an EMBL/GenBank/DDBJ whole genome shotgun (WGS) entry which is preliminary data.</text>
</comment>
<gene>
    <name evidence="2" type="ORF">M0812_28893</name>
</gene>
<evidence type="ECO:0000256" key="1">
    <source>
        <dbReference type="SAM" id="MobiDB-lite"/>
    </source>
</evidence>
<evidence type="ECO:0000313" key="3">
    <source>
        <dbReference type="Proteomes" id="UP001146793"/>
    </source>
</evidence>
<sequence length="131" mass="14973">MAERVFPDFKALVIPYPGFIFCFYHPSPIQICLALSVKEGRQPSRETSVESTEDKLMTNEKSCQSNPKQQEKRQPGNVRNMLYSHSANDSTNKYLLNGLCRLLMELDALGSCNWSPPFHLMRGYQAQLQQS</sequence>
<dbReference type="AlphaFoldDB" id="A0AAV7YEW1"/>
<feature type="region of interest" description="Disordered" evidence="1">
    <location>
        <begin position="39"/>
        <end position="84"/>
    </location>
</feature>
<organism evidence="2 3">
    <name type="scientific">Anaeramoeba flamelloides</name>
    <dbReference type="NCBI Taxonomy" id="1746091"/>
    <lineage>
        <taxon>Eukaryota</taxon>
        <taxon>Metamonada</taxon>
        <taxon>Anaeramoebidae</taxon>
        <taxon>Anaeramoeba</taxon>
    </lineage>
</organism>
<protein>
    <submittedName>
        <fullName evidence="2">Uncharacterized protein</fullName>
    </submittedName>
</protein>
<dbReference type="Proteomes" id="UP001146793">
    <property type="component" value="Unassembled WGS sequence"/>
</dbReference>
<accession>A0AAV7YEW1</accession>
<evidence type="ECO:0000313" key="2">
    <source>
        <dbReference type="EMBL" id="KAJ3426437.1"/>
    </source>
</evidence>
<name>A0AAV7YEW1_9EUKA</name>